<dbReference type="OrthoDB" id="65842at2"/>
<dbReference type="RefSeq" id="WP_146851401.1">
    <property type="nucleotide sequence ID" value="NZ_BKAG01000022.1"/>
</dbReference>
<evidence type="ECO:0000313" key="2">
    <source>
        <dbReference type="Proteomes" id="UP000321577"/>
    </source>
</evidence>
<evidence type="ECO:0008006" key="3">
    <source>
        <dbReference type="Google" id="ProtNLM"/>
    </source>
</evidence>
<dbReference type="AlphaFoldDB" id="A0A512MAT6"/>
<dbReference type="PANTHER" id="PTHR38567">
    <property type="entry name" value="DUF4291 DOMAIN-CONTAINING PROTEIN"/>
    <property type="match status" value="1"/>
</dbReference>
<comment type="caution">
    <text evidence="1">The sequence shown here is derived from an EMBL/GenBank/DDBJ whole genome shotgun (WGS) entry which is preliminary data.</text>
</comment>
<evidence type="ECO:0000313" key="1">
    <source>
        <dbReference type="EMBL" id="GEP43838.1"/>
    </source>
</evidence>
<dbReference type="EMBL" id="BKAG01000022">
    <property type="protein sequence ID" value="GEP43838.1"/>
    <property type="molecule type" value="Genomic_DNA"/>
</dbReference>
<dbReference type="Pfam" id="PF14124">
    <property type="entry name" value="DUF4291"/>
    <property type="match status" value="1"/>
</dbReference>
<dbReference type="PANTHER" id="PTHR38567:SF1">
    <property type="entry name" value="DUF4291 DOMAIN-CONTAINING PROTEIN"/>
    <property type="match status" value="1"/>
</dbReference>
<proteinExistence type="predicted"/>
<name>A0A512MAT6_9BACT</name>
<sequence>MKPEHEIRADYDRDTLVVYQAYSRNIAVPALAHGRFVEPFSFQRMTWIKPSFLWLMHRSQWAQKSGQEHILAIRITRRGWEQALASAVLSVYSAQAHRSKPEWADAFAKAPVHVQWDPERNIRGAALPHGSIQVGISRDLIRDYNENWIVEIRDLTPLVAKMRDLIRRGEVQAASRHLPPEKPYPVTSALGRHLLLGTS</sequence>
<reference evidence="1 2" key="1">
    <citation type="submission" date="2019-07" db="EMBL/GenBank/DDBJ databases">
        <title>Whole genome shotgun sequence of Brevifollis gellanilyticus NBRC 108608.</title>
        <authorList>
            <person name="Hosoyama A."/>
            <person name="Uohara A."/>
            <person name="Ohji S."/>
            <person name="Ichikawa N."/>
        </authorList>
    </citation>
    <scope>NUCLEOTIDE SEQUENCE [LARGE SCALE GENOMIC DNA]</scope>
    <source>
        <strain evidence="1 2">NBRC 108608</strain>
    </source>
</reference>
<dbReference type="InterPro" id="IPR025633">
    <property type="entry name" value="DUF4291"/>
</dbReference>
<protein>
    <recommendedName>
        <fullName evidence="3">DUF4291 domain-containing protein</fullName>
    </recommendedName>
</protein>
<accession>A0A512MAT6</accession>
<dbReference type="Proteomes" id="UP000321577">
    <property type="component" value="Unassembled WGS sequence"/>
</dbReference>
<gene>
    <name evidence="1" type="ORF">BGE01nite_31290</name>
</gene>
<keyword evidence="2" id="KW-1185">Reference proteome</keyword>
<organism evidence="1 2">
    <name type="scientific">Brevifollis gellanilyticus</name>
    <dbReference type="NCBI Taxonomy" id="748831"/>
    <lineage>
        <taxon>Bacteria</taxon>
        <taxon>Pseudomonadati</taxon>
        <taxon>Verrucomicrobiota</taxon>
        <taxon>Verrucomicrobiia</taxon>
        <taxon>Verrucomicrobiales</taxon>
        <taxon>Verrucomicrobiaceae</taxon>
    </lineage>
</organism>